<name>A0ABQ8LJT9_LABRO</name>
<evidence type="ECO:0000313" key="2">
    <source>
        <dbReference type="EMBL" id="KAI2650942.1"/>
    </source>
</evidence>
<dbReference type="EMBL" id="JACTAM010000021">
    <property type="protein sequence ID" value="KAI2650942.1"/>
    <property type="molecule type" value="Genomic_DNA"/>
</dbReference>
<reference evidence="2 3" key="1">
    <citation type="submission" date="2022-01" db="EMBL/GenBank/DDBJ databases">
        <title>A high-quality chromosome-level genome assembly of rohu carp, Labeo rohita.</title>
        <authorList>
            <person name="Arick M.A. II"/>
            <person name="Hsu C.-Y."/>
            <person name="Magbanua Z."/>
            <person name="Pechanova O."/>
            <person name="Grover C."/>
            <person name="Miller E."/>
            <person name="Thrash A."/>
            <person name="Ezzel L."/>
            <person name="Alam S."/>
            <person name="Benzie J."/>
            <person name="Hamilton M."/>
            <person name="Karsi A."/>
            <person name="Lawrence M.L."/>
            <person name="Peterson D.G."/>
        </authorList>
    </citation>
    <scope>NUCLEOTIDE SEQUENCE [LARGE SCALE GENOMIC DNA]</scope>
    <source>
        <strain evidence="3">BAU-BD-2019</strain>
        <tissue evidence="2">Blood</tissue>
    </source>
</reference>
<dbReference type="PROSITE" id="PS50994">
    <property type="entry name" value="INTEGRASE"/>
    <property type="match status" value="1"/>
</dbReference>
<evidence type="ECO:0000259" key="1">
    <source>
        <dbReference type="PROSITE" id="PS50994"/>
    </source>
</evidence>
<evidence type="ECO:0000313" key="3">
    <source>
        <dbReference type="Proteomes" id="UP000830375"/>
    </source>
</evidence>
<dbReference type="Gene3D" id="3.30.420.10">
    <property type="entry name" value="Ribonuclease H-like superfamily/Ribonuclease H"/>
    <property type="match status" value="1"/>
</dbReference>
<dbReference type="PANTHER" id="PTHR37984">
    <property type="entry name" value="PROTEIN CBG26694"/>
    <property type="match status" value="1"/>
</dbReference>
<dbReference type="InterPro" id="IPR012337">
    <property type="entry name" value="RNaseH-like_sf"/>
</dbReference>
<gene>
    <name evidence="2" type="ORF">H4Q32_018928</name>
</gene>
<dbReference type="Pfam" id="PF00665">
    <property type="entry name" value="rve"/>
    <property type="match status" value="1"/>
</dbReference>
<dbReference type="InterPro" id="IPR036397">
    <property type="entry name" value="RNaseH_sf"/>
</dbReference>
<comment type="caution">
    <text evidence="2">The sequence shown here is derived from an EMBL/GenBank/DDBJ whole genome shotgun (WGS) entry which is preliminary data.</text>
</comment>
<dbReference type="InterPro" id="IPR050951">
    <property type="entry name" value="Retrovirus_Pol_polyprotein"/>
</dbReference>
<dbReference type="SUPFAM" id="SSF53098">
    <property type="entry name" value="Ribonuclease H-like"/>
    <property type="match status" value="1"/>
</dbReference>
<organism evidence="2 3">
    <name type="scientific">Labeo rohita</name>
    <name type="common">Indian major carp</name>
    <name type="synonym">Cyprinus rohita</name>
    <dbReference type="NCBI Taxonomy" id="84645"/>
    <lineage>
        <taxon>Eukaryota</taxon>
        <taxon>Metazoa</taxon>
        <taxon>Chordata</taxon>
        <taxon>Craniata</taxon>
        <taxon>Vertebrata</taxon>
        <taxon>Euteleostomi</taxon>
        <taxon>Actinopterygii</taxon>
        <taxon>Neopterygii</taxon>
        <taxon>Teleostei</taxon>
        <taxon>Ostariophysi</taxon>
        <taxon>Cypriniformes</taxon>
        <taxon>Cyprinidae</taxon>
        <taxon>Labeoninae</taxon>
        <taxon>Labeonini</taxon>
        <taxon>Labeo</taxon>
    </lineage>
</organism>
<dbReference type="PANTHER" id="PTHR37984:SF5">
    <property type="entry name" value="PROTEIN NYNRIN-LIKE"/>
    <property type="match status" value="1"/>
</dbReference>
<accession>A0ABQ8LJT9</accession>
<dbReference type="InterPro" id="IPR001584">
    <property type="entry name" value="Integrase_cat-core"/>
</dbReference>
<proteinExistence type="predicted"/>
<feature type="domain" description="Integrase catalytic" evidence="1">
    <location>
        <begin position="42"/>
        <end position="153"/>
    </location>
</feature>
<protein>
    <submittedName>
        <fullName evidence="2">Transposon Ty3-I Gag-Pol polyprotein</fullName>
    </submittedName>
</protein>
<dbReference type="Proteomes" id="UP000830375">
    <property type="component" value="Unassembled WGS sequence"/>
</dbReference>
<sequence length="250" mass="28361">MSPHPNGSPFWAQFTMYLALDIQAANKPFYSSKLGKLVPLPIPCRPCSHIGIDFVTNLPNLDGNTYILVVVDHFSNACKLIPLKGLPTALETAESLFTYIFRNYGITEEIVSDQGPQFISHIWRAFFLLLGVTISLSSGNHSQTERKIQELGQPPLQRILGYQPPLFLWTEEPSEVPAVANWFRASERMWNLAHVHLQHALRRPKTFADALHSYTPTYHPGDKVWLSTRDLRLRLPCKKLSPPYIGPFTI</sequence>
<keyword evidence="3" id="KW-1185">Reference proteome</keyword>